<dbReference type="PANTHER" id="PTHR21004">
    <property type="entry name" value="SERINE PROTEASE-RELATED"/>
    <property type="match status" value="1"/>
</dbReference>
<proteinExistence type="predicted"/>
<evidence type="ECO:0000313" key="2">
    <source>
        <dbReference type="Proteomes" id="UP000178532"/>
    </source>
</evidence>
<evidence type="ECO:0000313" key="1">
    <source>
        <dbReference type="EMBL" id="OGG62310.1"/>
    </source>
</evidence>
<accession>A0A1F6DLZ5</accession>
<dbReference type="SUPFAM" id="SSF50494">
    <property type="entry name" value="Trypsin-like serine proteases"/>
    <property type="match status" value="1"/>
</dbReference>
<dbReference type="AlphaFoldDB" id="A0A1F6DLZ5"/>
<dbReference type="EMBL" id="MFLI01000009">
    <property type="protein sequence ID" value="OGG62310.1"/>
    <property type="molecule type" value="Genomic_DNA"/>
</dbReference>
<protein>
    <recommendedName>
        <fullName evidence="3">Serine protease</fullName>
    </recommendedName>
</protein>
<dbReference type="GO" id="GO:0016485">
    <property type="term" value="P:protein processing"/>
    <property type="evidence" value="ECO:0007669"/>
    <property type="project" value="InterPro"/>
</dbReference>
<evidence type="ECO:0008006" key="3">
    <source>
        <dbReference type="Google" id="ProtNLM"/>
    </source>
</evidence>
<dbReference type="Proteomes" id="UP000178532">
    <property type="component" value="Unassembled WGS sequence"/>
</dbReference>
<comment type="caution">
    <text evidence="1">The sequence shown here is derived from an EMBL/GenBank/DDBJ whole genome shotgun (WGS) entry which is preliminary data.</text>
</comment>
<dbReference type="Gene3D" id="2.40.10.120">
    <property type="match status" value="1"/>
</dbReference>
<dbReference type="GO" id="GO:0004252">
    <property type="term" value="F:serine-type endopeptidase activity"/>
    <property type="evidence" value="ECO:0007669"/>
    <property type="project" value="InterPro"/>
</dbReference>
<dbReference type="InterPro" id="IPR039245">
    <property type="entry name" value="TYSND1/DEG15"/>
</dbReference>
<organism evidence="1 2">
    <name type="scientific">Candidatus Kaiserbacteria bacterium RIFCSPHIGHO2_02_FULL_54_22</name>
    <dbReference type="NCBI Taxonomy" id="1798495"/>
    <lineage>
        <taxon>Bacteria</taxon>
        <taxon>Candidatus Kaiseribacteriota</taxon>
    </lineage>
</organism>
<dbReference type="PANTHER" id="PTHR21004:SF0">
    <property type="entry name" value="PEROXISOMAL LEADER PEPTIDE-PROCESSING PROTEASE"/>
    <property type="match status" value="1"/>
</dbReference>
<dbReference type="Pfam" id="PF13365">
    <property type="entry name" value="Trypsin_2"/>
    <property type="match status" value="1"/>
</dbReference>
<dbReference type="InterPro" id="IPR009003">
    <property type="entry name" value="Peptidase_S1_PA"/>
</dbReference>
<sequence>MNMSRFAPYLGIVAALLLGVFVVIFFDELTALNSPASPSAAVSDISPIFVGPSASPPPAALPQQSPIKNAASAAVMPAPQREVPTPAPVAATTTSPSESAALLGASALTLRAALVNIICYAPVGSNAHSILGSGVFIDPKGVILTNAHIAKYFLLADRNVSCTIRAGGPATDTYKAALIYISPMWLQANADVLSQTLPKGTGEYDFALLAVTGSTTAEPLPSSFPSIPLATNPPLSSVPVIIASYGAQSLEPDQIRSALFPTIVLGSVKDVLTFAVNTVDVLALGGSAAAQEGSSGGGVSDASGELVGTITTSTIQGDANSRSLNAITASYIRAAYASETGQALDLLLARPTADSISDFAPQLSALEKIITANLP</sequence>
<name>A0A1F6DLZ5_9BACT</name>
<reference evidence="1 2" key="1">
    <citation type="journal article" date="2016" name="Nat. Commun.">
        <title>Thousands of microbial genomes shed light on interconnected biogeochemical processes in an aquifer system.</title>
        <authorList>
            <person name="Anantharaman K."/>
            <person name="Brown C.T."/>
            <person name="Hug L.A."/>
            <person name="Sharon I."/>
            <person name="Castelle C.J."/>
            <person name="Probst A.J."/>
            <person name="Thomas B.C."/>
            <person name="Singh A."/>
            <person name="Wilkins M.J."/>
            <person name="Karaoz U."/>
            <person name="Brodie E.L."/>
            <person name="Williams K.H."/>
            <person name="Hubbard S.S."/>
            <person name="Banfield J.F."/>
        </authorList>
    </citation>
    <scope>NUCLEOTIDE SEQUENCE [LARGE SCALE GENOMIC DNA]</scope>
</reference>
<gene>
    <name evidence="1" type="ORF">A3C19_02530</name>
</gene>